<dbReference type="Pfam" id="PF02368">
    <property type="entry name" value="Big_2"/>
    <property type="match status" value="1"/>
</dbReference>
<comment type="similarity">
    <text evidence="2 6">Belongs to the glycosyl hydrolase 53 family.</text>
</comment>
<keyword evidence="10" id="KW-1185">Reference proteome</keyword>
<dbReference type="SUPFAM" id="SSF49373">
    <property type="entry name" value="Invasin/intimin cell-adhesion fragments"/>
    <property type="match status" value="1"/>
</dbReference>
<dbReference type="InterPro" id="IPR008979">
    <property type="entry name" value="Galactose-bd-like_sf"/>
</dbReference>
<dbReference type="Gene3D" id="2.60.120.260">
    <property type="entry name" value="Galactose-binding domain-like"/>
    <property type="match status" value="2"/>
</dbReference>
<evidence type="ECO:0000313" key="9">
    <source>
        <dbReference type="EMBL" id="MDG0791517.1"/>
    </source>
</evidence>
<dbReference type="Proteomes" id="UP001153387">
    <property type="component" value="Unassembled WGS sequence"/>
</dbReference>
<dbReference type="GO" id="GO:0045490">
    <property type="term" value="P:pectin catabolic process"/>
    <property type="evidence" value="ECO:0007669"/>
    <property type="project" value="TreeGrafter"/>
</dbReference>
<reference evidence="9 10" key="1">
    <citation type="submission" date="2022-10" db="EMBL/GenBank/DDBJ databases">
        <title>Comparative genomic analysis of Cohnella hashimotonis sp. nov., isolated from the International Space Station.</title>
        <authorList>
            <person name="Simpson A."/>
            <person name="Venkateswaran K."/>
        </authorList>
    </citation>
    <scope>NUCLEOTIDE SEQUENCE [LARGE SCALE GENOMIC DNA]</scope>
    <source>
        <strain evidence="9 10">DSM 18997</strain>
    </source>
</reference>
<feature type="signal peptide" evidence="6">
    <location>
        <begin position="1"/>
        <end position="29"/>
    </location>
</feature>
<comment type="catalytic activity">
    <reaction evidence="1 6">
        <text>The enzyme specifically hydrolyzes (1-&gt;4)-beta-D-galactosidic linkages in type I arabinogalactans.</text>
        <dbReference type="EC" id="3.2.1.89"/>
    </reaction>
</comment>
<protein>
    <recommendedName>
        <fullName evidence="3 6">Arabinogalactan endo-beta-1,4-galactanase</fullName>
        <ecNumber evidence="3 6">3.2.1.89</ecNumber>
    </recommendedName>
</protein>
<dbReference type="PANTHER" id="PTHR34983">
    <property type="entry name" value="ARABINOGALACTAN ENDO-BETA-1,4-GALACTANASE A"/>
    <property type="match status" value="1"/>
</dbReference>
<name>A0A9X4KG34_9BACL</name>
<dbReference type="InterPro" id="IPR003305">
    <property type="entry name" value="CenC_carb-bd"/>
</dbReference>
<evidence type="ECO:0000256" key="2">
    <source>
        <dbReference type="ARBA" id="ARBA00010687"/>
    </source>
</evidence>
<dbReference type="SUPFAM" id="SSF49785">
    <property type="entry name" value="Galactose-binding domain-like"/>
    <property type="match status" value="1"/>
</dbReference>
<dbReference type="RefSeq" id="WP_277565393.1">
    <property type="nucleotide sequence ID" value="NZ_JAPDHZ010000003.1"/>
</dbReference>
<gene>
    <name evidence="9" type="ORF">OMP38_12040</name>
</gene>
<evidence type="ECO:0000256" key="5">
    <source>
        <dbReference type="ARBA" id="ARBA00023295"/>
    </source>
</evidence>
<dbReference type="Pfam" id="PF07745">
    <property type="entry name" value="Glyco_hydro_53"/>
    <property type="match status" value="1"/>
</dbReference>
<dbReference type="InterPro" id="IPR003343">
    <property type="entry name" value="Big_2"/>
</dbReference>
<dbReference type="InterPro" id="IPR011683">
    <property type="entry name" value="Glyco_hydro_53"/>
</dbReference>
<dbReference type="EC" id="3.2.1.89" evidence="3 6"/>
<sequence>MKRTRSWAYVLIAALVCSLMLGNVGPLGAAPAYAAEPSNANLDFESGSLDGWTTSGAAAAQTTDKHGGSYSAKLTAAGSTMTRTIAGIEQGSYTLSAWVKGATSGNSAYITATETGGPDARSLVDVYISPTEWRQISIRNVLVYNGQVKLTIASGNGNNLAVDDIQLTLDSSDENPLSNWNFEAGDLSGWTVDKGTVAAGTSADTGTTAAVLSADAQLSQTVSVKPNTTYIATVRAKVDRQDAWETIYQKNYLGNTGQLVNVTSYGDRVNLGVKTADGTVLRQAPSGTAGYSLLTLRFKTGPNDAQVTLYANTIKNADYVKSVTTYTSDGANGSRDQWQGNGTDKAYVDNFDLFAIDNTTVKGADVSFLPIIEDNGGKYFANGVQQDCLTILANHGVNAILGMLFVRAGNPVYDQSPVKQMQYTDYTDEDGNPFPYTMQAGYFDKTHALALAQRAKALDIGYMPSFHFSDAWMSAGKAFTPYDWMYKDASGKLVDQSLDEMTTTMYNYVYDFIKGLVEQGTVPMGAKIGNEQDGGIAWPNGKGYSSAGYKALINSAYDAVHDAAPGVSAFIHTNNGYTPSNSNTQFGTFRTNGVKFDGQAYSLYGGHTSDAIPWMLTNNIEKFPDKDYLDVETGYAFTKYNPDWADESGSMGQSSYYAIANPNGQYNWLLDYMQAMREVANPYDRMRGFFYWETDWIVVEGAGASTRGPNTVDRRTMFNNGDPSIKEMGSLANGKMGDMMDSMYAYLWRGHAKNKPATMLSPLQGFGTYAVTKTAPTGISLNKTSLTLAAGNTERLLPAIAPDSNASAEKLVFDSTLAWTSSDPSVATVNEAGYVTAKSAGTAVITAKTIVGGLTATSAVTVEAASKVGAGNLTLTVGGAAPRKRDQRQSMGQARTEGPPAGRRDRPAYRFQVQRSVSSFVPGRILAVLRTGHILPAIECHAKREAERQARRHDDRQRGCRGRHGDRFVHAERDEGTRLRRDAGQDERDGQSRAHAAAEGDRGSG</sequence>
<organism evidence="9 10">
    <name type="scientific">Cohnella ginsengisoli</name>
    <dbReference type="NCBI Taxonomy" id="425004"/>
    <lineage>
        <taxon>Bacteria</taxon>
        <taxon>Bacillati</taxon>
        <taxon>Bacillota</taxon>
        <taxon>Bacilli</taxon>
        <taxon>Bacillales</taxon>
        <taxon>Paenibacillaceae</taxon>
        <taxon>Cohnella</taxon>
    </lineage>
</organism>
<evidence type="ECO:0000259" key="8">
    <source>
        <dbReference type="SMART" id="SM00635"/>
    </source>
</evidence>
<dbReference type="Gene3D" id="3.20.20.80">
    <property type="entry name" value="Glycosidases"/>
    <property type="match status" value="1"/>
</dbReference>
<evidence type="ECO:0000256" key="6">
    <source>
        <dbReference type="RuleBase" id="RU361192"/>
    </source>
</evidence>
<proteinExistence type="inferred from homology"/>
<dbReference type="Pfam" id="PF02018">
    <property type="entry name" value="CBM_4_9"/>
    <property type="match status" value="1"/>
</dbReference>
<dbReference type="GO" id="GO:0031218">
    <property type="term" value="F:arabinogalactan endo-1,4-beta-galactosidase activity"/>
    <property type="evidence" value="ECO:0007669"/>
    <property type="project" value="UniProtKB-EC"/>
</dbReference>
<dbReference type="EMBL" id="JAPDHZ010000003">
    <property type="protein sequence ID" value="MDG0791517.1"/>
    <property type="molecule type" value="Genomic_DNA"/>
</dbReference>
<evidence type="ECO:0000313" key="10">
    <source>
        <dbReference type="Proteomes" id="UP001153387"/>
    </source>
</evidence>
<evidence type="ECO:0000256" key="4">
    <source>
        <dbReference type="ARBA" id="ARBA00022801"/>
    </source>
</evidence>
<accession>A0A9X4KG34</accession>
<feature type="region of interest" description="Disordered" evidence="7">
    <location>
        <begin position="876"/>
        <end position="907"/>
    </location>
</feature>
<keyword evidence="6" id="KW-0732">Signal</keyword>
<feature type="chain" id="PRO_5041020271" description="Arabinogalactan endo-beta-1,4-galactanase" evidence="6">
    <location>
        <begin position="30"/>
        <end position="1005"/>
    </location>
</feature>
<keyword evidence="5 6" id="KW-0326">Glycosidase</keyword>
<feature type="domain" description="BIG2" evidence="8">
    <location>
        <begin position="775"/>
        <end position="859"/>
    </location>
</feature>
<dbReference type="InterPro" id="IPR008964">
    <property type="entry name" value="Invasin/intimin_cell_adhesion"/>
</dbReference>
<feature type="region of interest" description="Disordered" evidence="7">
    <location>
        <begin position="944"/>
        <end position="1005"/>
    </location>
</feature>
<keyword evidence="4 6" id="KW-0378">Hydrolase</keyword>
<dbReference type="InterPro" id="IPR017853">
    <property type="entry name" value="GH"/>
</dbReference>
<evidence type="ECO:0000256" key="1">
    <source>
        <dbReference type="ARBA" id="ARBA00001695"/>
    </source>
</evidence>
<evidence type="ECO:0000256" key="3">
    <source>
        <dbReference type="ARBA" id="ARBA00012556"/>
    </source>
</evidence>
<dbReference type="Gene3D" id="2.60.40.1080">
    <property type="match status" value="1"/>
</dbReference>
<comment type="caution">
    <text evidence="9">The sequence shown here is derived from an EMBL/GenBank/DDBJ whole genome shotgun (WGS) entry which is preliminary data.</text>
</comment>
<dbReference type="PANTHER" id="PTHR34983:SF1">
    <property type="entry name" value="ARABINOGALACTAN ENDO-BETA-1,4-GALACTANASE A"/>
    <property type="match status" value="1"/>
</dbReference>
<dbReference type="SMART" id="SM00635">
    <property type="entry name" value="BID_2"/>
    <property type="match status" value="1"/>
</dbReference>
<dbReference type="GO" id="GO:0015926">
    <property type="term" value="F:glucosidase activity"/>
    <property type="evidence" value="ECO:0007669"/>
    <property type="project" value="InterPro"/>
</dbReference>
<dbReference type="SUPFAM" id="SSF51445">
    <property type="entry name" value="(Trans)glycosidases"/>
    <property type="match status" value="1"/>
</dbReference>
<dbReference type="AlphaFoldDB" id="A0A9X4KG34"/>
<evidence type="ECO:0000256" key="7">
    <source>
        <dbReference type="SAM" id="MobiDB-lite"/>
    </source>
</evidence>